<feature type="transmembrane region" description="Helical" evidence="5">
    <location>
        <begin position="260"/>
        <end position="285"/>
    </location>
</feature>
<feature type="domain" description="Sodium/calcium exchanger membrane region" evidence="6">
    <location>
        <begin position="5"/>
        <end position="161"/>
    </location>
</feature>
<evidence type="ECO:0000256" key="2">
    <source>
        <dbReference type="ARBA" id="ARBA00022692"/>
    </source>
</evidence>
<dbReference type="RefSeq" id="WP_064786206.1">
    <property type="nucleotide sequence ID" value="NZ_JALLMC010000011.1"/>
</dbReference>
<accession>A0ABU6E7S2</accession>
<evidence type="ECO:0000256" key="5">
    <source>
        <dbReference type="SAM" id="Phobius"/>
    </source>
</evidence>
<sequence>MMSSIAELLFSLVIILIAAEFFTNALEHLGQKLRLSQGVTGSILAAVGTALPETIVPLLAIITGPTLSNHSEEIGVGAILGAPLMLSTLSVFLMGLAIIDKRGLRGEICPEPGGFRRDTGFFLIAFTFASLAMFIPHSMSQCRQIISLMLVILYFLYVFRTIKASRHLVQEGAGTEAQQSLYISRVVRSENLPVILLQVILGISILLAGAFWFISGVESASEYLGISALLLSLIIIPIATELPEKINSILWIRRGKDTLAVGNITGAMVFQGTLLPAIGITLTPWEPRSEVLTGIVITLVAALWLFCGARRRRMPVSWLGLNGLLYVLYICISLYNR</sequence>
<keyword evidence="2 5" id="KW-0812">Transmembrane</keyword>
<feature type="transmembrane region" description="Helical" evidence="5">
    <location>
        <begin position="120"/>
        <end position="139"/>
    </location>
</feature>
<evidence type="ECO:0000256" key="4">
    <source>
        <dbReference type="ARBA" id="ARBA00023136"/>
    </source>
</evidence>
<feature type="transmembrane region" description="Helical" evidence="5">
    <location>
        <begin position="74"/>
        <end position="99"/>
    </location>
</feature>
<dbReference type="Gene3D" id="1.20.1420.30">
    <property type="entry name" value="NCX, central ion-binding region"/>
    <property type="match status" value="1"/>
</dbReference>
<evidence type="ECO:0000259" key="6">
    <source>
        <dbReference type="Pfam" id="PF01699"/>
    </source>
</evidence>
<protein>
    <submittedName>
        <fullName evidence="7">Sodium:calcium antiporter</fullName>
    </submittedName>
</protein>
<keyword evidence="4 5" id="KW-0472">Membrane</keyword>
<keyword evidence="3 5" id="KW-1133">Transmembrane helix</keyword>
<feature type="transmembrane region" description="Helical" evidence="5">
    <location>
        <begin position="316"/>
        <end position="335"/>
    </location>
</feature>
<dbReference type="PANTHER" id="PTHR10846:SF8">
    <property type="entry name" value="INNER MEMBRANE PROTEIN YRBG"/>
    <property type="match status" value="1"/>
</dbReference>
<feature type="transmembrane region" description="Helical" evidence="5">
    <location>
        <begin position="194"/>
        <end position="214"/>
    </location>
</feature>
<dbReference type="Proteomes" id="UP001306510">
    <property type="component" value="Unassembled WGS sequence"/>
</dbReference>
<dbReference type="PANTHER" id="PTHR10846">
    <property type="entry name" value="SODIUM/POTASSIUM/CALCIUM EXCHANGER"/>
    <property type="match status" value="1"/>
</dbReference>
<evidence type="ECO:0000256" key="3">
    <source>
        <dbReference type="ARBA" id="ARBA00022989"/>
    </source>
</evidence>
<feature type="transmembrane region" description="Helical" evidence="5">
    <location>
        <begin position="38"/>
        <end position="62"/>
    </location>
</feature>
<evidence type="ECO:0000313" key="7">
    <source>
        <dbReference type="EMBL" id="MEB6412278.1"/>
    </source>
</evidence>
<comment type="caution">
    <text evidence="7">The sequence shown here is derived from an EMBL/GenBank/DDBJ whole genome shotgun (WGS) entry which is preliminary data.</text>
</comment>
<dbReference type="InterPro" id="IPR004481">
    <property type="entry name" value="K/Na/Ca-exchanger"/>
</dbReference>
<feature type="domain" description="Sodium/calcium exchanger membrane region" evidence="6">
    <location>
        <begin position="196"/>
        <end position="332"/>
    </location>
</feature>
<feature type="transmembrane region" description="Helical" evidence="5">
    <location>
        <begin position="145"/>
        <end position="162"/>
    </location>
</feature>
<dbReference type="Pfam" id="PF01699">
    <property type="entry name" value="Na_Ca_ex"/>
    <property type="match status" value="2"/>
</dbReference>
<proteinExistence type="predicted"/>
<organism evidence="7 8">
    <name type="scientific">Enterobacter vonholyi</name>
    <dbReference type="NCBI Taxonomy" id="2797505"/>
    <lineage>
        <taxon>Bacteria</taxon>
        <taxon>Pseudomonadati</taxon>
        <taxon>Pseudomonadota</taxon>
        <taxon>Gammaproteobacteria</taxon>
        <taxon>Enterobacterales</taxon>
        <taxon>Enterobacteriaceae</taxon>
        <taxon>Enterobacter</taxon>
    </lineage>
</organism>
<evidence type="ECO:0000256" key="1">
    <source>
        <dbReference type="ARBA" id="ARBA00004141"/>
    </source>
</evidence>
<dbReference type="InterPro" id="IPR044880">
    <property type="entry name" value="NCX_ion-bd_dom_sf"/>
</dbReference>
<dbReference type="EMBL" id="JALLMC010000011">
    <property type="protein sequence ID" value="MEB6412278.1"/>
    <property type="molecule type" value="Genomic_DNA"/>
</dbReference>
<dbReference type="InterPro" id="IPR004837">
    <property type="entry name" value="NaCa_Exmemb"/>
</dbReference>
<keyword evidence="8" id="KW-1185">Reference proteome</keyword>
<reference evidence="7 8" key="1">
    <citation type="submission" date="2022-04" db="EMBL/GenBank/DDBJ databases">
        <title>Whole genome surviellance of AMR bacteria from Assam, India: One Health Study.</title>
        <authorList>
            <person name="Mendem S.K."/>
            <person name="Rakshit O."/>
            <person name="Murugesan D."/>
            <person name="Shome R."/>
            <person name="Raisen C."/>
            <person name="Holmes M.A."/>
            <person name="Saikia K."/>
            <person name="Shome B.R."/>
        </authorList>
    </citation>
    <scope>NUCLEOTIDE SEQUENCE [LARGE SCALE GENOMIC DNA]</scope>
    <source>
        <strain evidence="7 8">MGG-11lp</strain>
    </source>
</reference>
<feature type="transmembrane region" description="Helical" evidence="5">
    <location>
        <begin position="6"/>
        <end position="26"/>
    </location>
</feature>
<name>A0ABU6E7S2_9ENTR</name>
<gene>
    <name evidence="7" type="ORF">MXM28_21650</name>
</gene>
<feature type="transmembrane region" description="Helical" evidence="5">
    <location>
        <begin position="291"/>
        <end position="309"/>
    </location>
</feature>
<comment type="subcellular location">
    <subcellularLocation>
        <location evidence="1">Membrane</location>
        <topology evidence="1">Multi-pass membrane protein</topology>
    </subcellularLocation>
</comment>
<feature type="transmembrane region" description="Helical" evidence="5">
    <location>
        <begin position="220"/>
        <end position="239"/>
    </location>
</feature>
<evidence type="ECO:0000313" key="8">
    <source>
        <dbReference type="Proteomes" id="UP001306510"/>
    </source>
</evidence>